<keyword evidence="10" id="KW-0325">Glycoprotein</keyword>
<name>A0A7R8WKM9_9CRUS</name>
<proteinExistence type="predicted"/>
<dbReference type="FunFam" id="2.60.40.60:FF:000058">
    <property type="entry name" value="FAT atypical cadherin 3"/>
    <property type="match status" value="1"/>
</dbReference>
<keyword evidence="3" id="KW-0812">Transmembrane</keyword>
<dbReference type="GO" id="GO:0005886">
    <property type="term" value="C:plasma membrane"/>
    <property type="evidence" value="ECO:0007669"/>
    <property type="project" value="InterPro"/>
</dbReference>
<evidence type="ECO:0000256" key="5">
    <source>
        <dbReference type="ARBA" id="ARBA00022737"/>
    </source>
</evidence>
<evidence type="ECO:0000256" key="2">
    <source>
        <dbReference type="ARBA" id="ARBA00022536"/>
    </source>
</evidence>
<feature type="non-terminal residue" evidence="11">
    <location>
        <position position="1"/>
    </location>
</feature>
<dbReference type="Gene3D" id="2.60.40.60">
    <property type="entry name" value="Cadherins"/>
    <property type="match status" value="10"/>
</dbReference>
<dbReference type="SUPFAM" id="SSF49313">
    <property type="entry name" value="Cadherin-like"/>
    <property type="match status" value="9"/>
</dbReference>
<evidence type="ECO:0000256" key="1">
    <source>
        <dbReference type="ARBA" id="ARBA00004167"/>
    </source>
</evidence>
<dbReference type="PRINTS" id="PR00205">
    <property type="entry name" value="CADHERIN"/>
</dbReference>
<dbReference type="GO" id="GO:0005509">
    <property type="term" value="F:calcium ion binding"/>
    <property type="evidence" value="ECO:0007669"/>
    <property type="project" value="UniProtKB-UniRule"/>
</dbReference>
<dbReference type="CDD" id="cd11304">
    <property type="entry name" value="Cadherin_repeat"/>
    <property type="match status" value="9"/>
</dbReference>
<dbReference type="PANTHER" id="PTHR24028:SF328">
    <property type="entry name" value="CADHERIN-3"/>
    <property type="match status" value="1"/>
</dbReference>
<dbReference type="GO" id="GO:0007156">
    <property type="term" value="P:homophilic cell adhesion via plasma membrane adhesion molecules"/>
    <property type="evidence" value="ECO:0007669"/>
    <property type="project" value="InterPro"/>
</dbReference>
<dbReference type="InterPro" id="IPR050174">
    <property type="entry name" value="Protocadherin/Cadherin-CA"/>
</dbReference>
<evidence type="ECO:0000256" key="7">
    <source>
        <dbReference type="ARBA" id="ARBA00022989"/>
    </source>
</evidence>
<dbReference type="PANTHER" id="PTHR24028">
    <property type="entry name" value="CADHERIN-87A"/>
    <property type="match status" value="1"/>
</dbReference>
<sequence>RVVEAKRLQIQNLSHSLPRRQVTDSNDNAPVFVGAKNGIFNISVSELLPPGSYVTRIRAKDVDSGANGEVRYSVEGGSRWFQISPQEGIVTLTSSLDFETQRTHHVTIVATDQGSPPLQSLLDLWINVEDHNDSPPSFLTPNSTAHIAQDASRGQLVTVVRARDPDVSDQLKFTLVAGNTGDAFYLDSRSGVIEVSTPPALASHLSFSLNVSVTDSIHTAYATVLVRVLPVNRHSPRFQRRSYSVQVPENAAPGTLVDRVRALDADDGPLGEVTYQILSDRGRERFHIHPISGRITTLVPFDRETQPSFTLPLMAADGGGRADFVTLFVAVTDVNDVAPVFVVPKYWGNVWSNASTGDVVLQVHAKDPDEGLGSQILYSLYELSNGTGLVKEFFAIQELTGEIKTRQSLEKFENEVFQFFVRATDAGTPALHSDVPVDLIVMSREDVPPMFNKDAALEVFVPENAPLGFTITTLSASLPPSSPPVRYSLLAPREEDLDLFDVDQEGSLSVSGPIDRETNAVFRLTVLAQTVSTPPLSVMSEVILQVMDDNDNLPVFEQSHYVISTPENLGPGETILKLSAQDADTLANGNIQYSLSPDDLLDLSQTFALDPVTGALRTLVPLDREKRDIYEFQVLASDGASSANASVKILVLDLNDSPLAFDREIYVTTGREGMVTRRSCFVFAVREDARLNTAVVQLSHSDTDSPELPSTAALSYLVLEGSERGEFSLSTAGEVLVTGALDRERRDRYDLRVAVTDGSFLSTTRVKIDVLDVNDNGPVCPHLRSEATLSEAAPLGTSFAAVDAFDPDVDPQLEYSLSGEGAEDFRVDRNKGRLEVFRPLDRESRSAYDLTVTVRDAAFSGREQQAGCVTHVLVKVTDVNDCPPLFAKDVYSVSVPEDTPPKSVLTKVHATDKDLGKSVIGQRSRMVPPEMEGRGVGMVHPELKNPLFLPGINRRITFELSDEGHEAMFSLHPRSGLLTLLQPLDREKQASYNLSIRATDAGFPPLSSDSSIFIVVLDINDNPPVFSQKAYQVSIPPVFSQKAYQ</sequence>
<dbReference type="FunFam" id="2.60.40.60:FF:000092">
    <property type="entry name" value="Protocadherin 8"/>
    <property type="match status" value="1"/>
</dbReference>
<feature type="non-terminal residue" evidence="11">
    <location>
        <position position="1045"/>
    </location>
</feature>
<evidence type="ECO:0000256" key="3">
    <source>
        <dbReference type="ARBA" id="ARBA00022692"/>
    </source>
</evidence>
<organism evidence="11">
    <name type="scientific">Cyprideis torosa</name>
    <dbReference type="NCBI Taxonomy" id="163714"/>
    <lineage>
        <taxon>Eukaryota</taxon>
        <taxon>Metazoa</taxon>
        <taxon>Ecdysozoa</taxon>
        <taxon>Arthropoda</taxon>
        <taxon>Crustacea</taxon>
        <taxon>Oligostraca</taxon>
        <taxon>Ostracoda</taxon>
        <taxon>Podocopa</taxon>
        <taxon>Podocopida</taxon>
        <taxon>Cytherocopina</taxon>
        <taxon>Cytheroidea</taxon>
        <taxon>Cytherideidae</taxon>
        <taxon>Cyprideis</taxon>
    </lineage>
</organism>
<dbReference type="PROSITE" id="PS50268">
    <property type="entry name" value="CADHERIN_2"/>
    <property type="match status" value="9"/>
</dbReference>
<dbReference type="OrthoDB" id="6252479at2759"/>
<dbReference type="Pfam" id="PF00028">
    <property type="entry name" value="Cadherin"/>
    <property type="match status" value="8"/>
</dbReference>
<keyword evidence="6" id="KW-0106">Calcium</keyword>
<keyword evidence="7" id="KW-1133">Transmembrane helix</keyword>
<dbReference type="PROSITE" id="PS00232">
    <property type="entry name" value="CADHERIN_1"/>
    <property type="match status" value="3"/>
</dbReference>
<accession>A0A7R8WKM9</accession>
<evidence type="ECO:0000256" key="9">
    <source>
        <dbReference type="ARBA" id="ARBA00023157"/>
    </source>
</evidence>
<evidence type="ECO:0000256" key="4">
    <source>
        <dbReference type="ARBA" id="ARBA00022729"/>
    </source>
</evidence>
<comment type="subcellular location">
    <subcellularLocation>
        <location evidence="1">Membrane</location>
        <topology evidence="1">Single-pass membrane protein</topology>
    </subcellularLocation>
</comment>
<evidence type="ECO:0000313" key="11">
    <source>
        <dbReference type="EMBL" id="CAD7233510.1"/>
    </source>
</evidence>
<evidence type="ECO:0000256" key="10">
    <source>
        <dbReference type="ARBA" id="ARBA00023180"/>
    </source>
</evidence>
<dbReference type="SMART" id="SM00112">
    <property type="entry name" value="CA"/>
    <property type="match status" value="9"/>
</dbReference>
<dbReference type="AlphaFoldDB" id="A0A7R8WKM9"/>
<dbReference type="InterPro" id="IPR020894">
    <property type="entry name" value="Cadherin_CS"/>
</dbReference>
<keyword evidence="9" id="KW-1015">Disulfide bond</keyword>
<evidence type="ECO:0000256" key="6">
    <source>
        <dbReference type="ARBA" id="ARBA00022837"/>
    </source>
</evidence>
<dbReference type="EMBL" id="OB666411">
    <property type="protein sequence ID" value="CAD7233510.1"/>
    <property type="molecule type" value="Genomic_DNA"/>
</dbReference>
<evidence type="ECO:0000256" key="8">
    <source>
        <dbReference type="ARBA" id="ARBA00023136"/>
    </source>
</evidence>
<keyword evidence="2" id="KW-0245">EGF-like domain</keyword>
<keyword evidence="4" id="KW-0732">Signal</keyword>
<dbReference type="GO" id="GO:0060429">
    <property type="term" value="P:epithelium development"/>
    <property type="evidence" value="ECO:0007669"/>
    <property type="project" value="UniProtKB-ARBA"/>
</dbReference>
<protein>
    <submittedName>
        <fullName evidence="11">Uncharacterized protein</fullName>
    </submittedName>
</protein>
<gene>
    <name evidence="11" type="ORF">CTOB1V02_LOCUS11332</name>
</gene>
<dbReference type="InterPro" id="IPR002126">
    <property type="entry name" value="Cadherin-like_dom"/>
</dbReference>
<keyword evidence="5" id="KW-0677">Repeat</keyword>
<reference evidence="11" key="1">
    <citation type="submission" date="2020-11" db="EMBL/GenBank/DDBJ databases">
        <authorList>
            <person name="Tran Van P."/>
        </authorList>
    </citation>
    <scope>NUCLEOTIDE SEQUENCE</scope>
</reference>
<dbReference type="FunFam" id="2.60.40.60:FF:000020">
    <property type="entry name" value="Dachsous cadherin-related 1b"/>
    <property type="match status" value="2"/>
</dbReference>
<dbReference type="GO" id="GO:0009653">
    <property type="term" value="P:anatomical structure morphogenesis"/>
    <property type="evidence" value="ECO:0007669"/>
    <property type="project" value="UniProtKB-ARBA"/>
</dbReference>
<dbReference type="FunFam" id="2.60.40.60:FF:000021">
    <property type="entry name" value="FAT atypical cadherin 1"/>
    <property type="match status" value="1"/>
</dbReference>
<keyword evidence="8" id="KW-0472">Membrane</keyword>
<dbReference type="InterPro" id="IPR015919">
    <property type="entry name" value="Cadherin-like_sf"/>
</dbReference>